<name>A0A0G1XX08_9BACT</name>
<sequence length="404" mass="44644">MKILYLITKSNFGDAQRYVFDLATGAKAQGHDIVVAYGVSPQEGSEGILGEKLREAGVRTLSLPTLARDVNTWKDLRSFFAVLELLREEKPDILHLNSSKVGGLGALAGRVYNTQERLLHLKDGGHPVRIIFTGHGWAFNEERTDTERILIATLHWLTIHLTHRTIAVSRKTREQIARTPFVWHKINVIHNGVGTIELLPKGEALTELLGKEAERLLKTNPLVIGIIAELHKNQGLNYALEGLSLLLKQTDQPILCIVIGEGEERASLETLRNKLGLGEHVFFAGSHTEGARLLSAFDIFLLPPITEAFPYALLEAGKAGLPIIATAVGGIPEVIDDMQSGILIQSKNPGEIARALAYLISNPDKREQLGQNIATRIRDRFSVEQMIEETLKLYASKNTEEESS</sequence>
<organism evidence="3 4">
    <name type="scientific">Candidatus Giovannonibacteria bacterium GW2011_GWA2_53_7</name>
    <dbReference type="NCBI Taxonomy" id="1618650"/>
    <lineage>
        <taxon>Bacteria</taxon>
        <taxon>Candidatus Giovannoniibacteriota</taxon>
    </lineage>
</organism>
<dbReference type="AlphaFoldDB" id="A0A0G1XX08"/>
<protein>
    <submittedName>
        <fullName evidence="3">Second mannosyl transferase</fullName>
    </submittedName>
</protein>
<evidence type="ECO:0000313" key="3">
    <source>
        <dbReference type="EMBL" id="KKW35521.1"/>
    </source>
</evidence>
<dbReference type="Pfam" id="PF13439">
    <property type="entry name" value="Glyco_transf_4"/>
    <property type="match status" value="1"/>
</dbReference>
<reference evidence="3 4" key="1">
    <citation type="journal article" date="2015" name="Nature">
        <title>rRNA introns, odd ribosomes, and small enigmatic genomes across a large radiation of phyla.</title>
        <authorList>
            <person name="Brown C.T."/>
            <person name="Hug L.A."/>
            <person name="Thomas B.C."/>
            <person name="Sharon I."/>
            <person name="Castelle C.J."/>
            <person name="Singh A."/>
            <person name="Wilkins M.J."/>
            <person name="Williams K.H."/>
            <person name="Banfield J.F."/>
        </authorList>
    </citation>
    <scope>NUCLEOTIDE SEQUENCE [LARGE SCALE GENOMIC DNA]</scope>
</reference>
<dbReference type="InterPro" id="IPR028098">
    <property type="entry name" value="Glyco_trans_4-like_N"/>
</dbReference>
<accession>A0A0G1XX08</accession>
<comment type="caution">
    <text evidence="3">The sequence shown here is derived from an EMBL/GenBank/DDBJ whole genome shotgun (WGS) entry which is preliminary data.</text>
</comment>
<feature type="domain" description="Glycosyltransferase subfamily 4-like N-terminal" evidence="2">
    <location>
        <begin position="15"/>
        <end position="193"/>
    </location>
</feature>
<dbReference type="InterPro" id="IPR001296">
    <property type="entry name" value="Glyco_trans_1"/>
</dbReference>
<keyword evidence="3" id="KW-0808">Transferase</keyword>
<evidence type="ECO:0000259" key="1">
    <source>
        <dbReference type="Pfam" id="PF00534"/>
    </source>
</evidence>
<dbReference type="SUPFAM" id="SSF53756">
    <property type="entry name" value="UDP-Glycosyltransferase/glycogen phosphorylase"/>
    <property type="match status" value="1"/>
</dbReference>
<dbReference type="EMBL" id="LCRM01000039">
    <property type="protein sequence ID" value="KKW35521.1"/>
    <property type="molecule type" value="Genomic_DNA"/>
</dbReference>
<dbReference type="PANTHER" id="PTHR12526">
    <property type="entry name" value="GLYCOSYLTRANSFERASE"/>
    <property type="match status" value="1"/>
</dbReference>
<proteinExistence type="predicted"/>
<evidence type="ECO:0000313" key="4">
    <source>
        <dbReference type="Proteomes" id="UP000034290"/>
    </source>
</evidence>
<dbReference type="Proteomes" id="UP000034290">
    <property type="component" value="Unassembled WGS sequence"/>
</dbReference>
<gene>
    <name evidence="3" type="ORF">UY81_C0039G0002</name>
</gene>
<dbReference type="Gene3D" id="3.40.50.2000">
    <property type="entry name" value="Glycogen Phosphorylase B"/>
    <property type="match status" value="2"/>
</dbReference>
<evidence type="ECO:0000259" key="2">
    <source>
        <dbReference type="Pfam" id="PF13439"/>
    </source>
</evidence>
<dbReference type="GO" id="GO:0016757">
    <property type="term" value="F:glycosyltransferase activity"/>
    <property type="evidence" value="ECO:0007669"/>
    <property type="project" value="InterPro"/>
</dbReference>
<feature type="domain" description="Glycosyl transferase family 1" evidence="1">
    <location>
        <begin position="215"/>
        <end position="373"/>
    </location>
</feature>
<dbReference type="Pfam" id="PF00534">
    <property type="entry name" value="Glycos_transf_1"/>
    <property type="match status" value="1"/>
</dbReference>